<protein>
    <submittedName>
        <fullName evidence="1">Uncharacterized protein</fullName>
    </submittedName>
</protein>
<sequence>MCVNMDTIKVVGEKVREKSPFSLDTWFGRPKKGGGIERGYDTVPRAEPSRAEDDEPSAAAGYTSKIDALDDTCMLQRRFEDMLVSNY</sequence>
<accession>A0ACC0KBB8</accession>
<comment type="caution">
    <text evidence="1">The sequence shown here is derived from an EMBL/GenBank/DDBJ whole genome shotgun (WGS) entry which is preliminary data.</text>
</comment>
<dbReference type="EMBL" id="CM046128">
    <property type="protein sequence ID" value="KAI8433336.1"/>
    <property type="molecule type" value="Genomic_DNA"/>
</dbReference>
<evidence type="ECO:0000313" key="2">
    <source>
        <dbReference type="Proteomes" id="UP001064048"/>
    </source>
</evidence>
<dbReference type="Proteomes" id="UP001064048">
    <property type="component" value="Chromosome 28"/>
</dbReference>
<reference evidence="1 2" key="1">
    <citation type="journal article" date="2022" name="Genome Biol. Evol.">
        <title>The Spruce Budworm Genome: Reconstructing the Evolutionary History of Antifreeze Proteins.</title>
        <authorList>
            <person name="Beliveau C."/>
            <person name="Gagne P."/>
            <person name="Picq S."/>
            <person name="Vernygora O."/>
            <person name="Keeling C.I."/>
            <person name="Pinkney K."/>
            <person name="Doucet D."/>
            <person name="Wen F."/>
            <person name="Johnston J.S."/>
            <person name="Maaroufi H."/>
            <person name="Boyle B."/>
            <person name="Laroche J."/>
            <person name="Dewar K."/>
            <person name="Juretic N."/>
            <person name="Blackburn G."/>
            <person name="Nisole A."/>
            <person name="Brunet B."/>
            <person name="Brandao M."/>
            <person name="Lumley L."/>
            <person name="Duan J."/>
            <person name="Quan G."/>
            <person name="Lucarotti C.J."/>
            <person name="Roe A.D."/>
            <person name="Sperling F.A.H."/>
            <person name="Levesque R.C."/>
            <person name="Cusson M."/>
        </authorList>
    </citation>
    <scope>NUCLEOTIDE SEQUENCE [LARGE SCALE GENOMIC DNA]</scope>
    <source>
        <strain evidence="1">Glfc:IPQL:Cfum</strain>
    </source>
</reference>
<proteinExistence type="predicted"/>
<gene>
    <name evidence="1" type="ORF">MSG28_015381</name>
</gene>
<organism evidence="1 2">
    <name type="scientific">Choristoneura fumiferana</name>
    <name type="common">Spruce budworm moth</name>
    <name type="synonym">Archips fumiferana</name>
    <dbReference type="NCBI Taxonomy" id="7141"/>
    <lineage>
        <taxon>Eukaryota</taxon>
        <taxon>Metazoa</taxon>
        <taxon>Ecdysozoa</taxon>
        <taxon>Arthropoda</taxon>
        <taxon>Hexapoda</taxon>
        <taxon>Insecta</taxon>
        <taxon>Pterygota</taxon>
        <taxon>Neoptera</taxon>
        <taxon>Endopterygota</taxon>
        <taxon>Lepidoptera</taxon>
        <taxon>Glossata</taxon>
        <taxon>Ditrysia</taxon>
        <taxon>Tortricoidea</taxon>
        <taxon>Tortricidae</taxon>
        <taxon>Tortricinae</taxon>
        <taxon>Choristoneura</taxon>
    </lineage>
</organism>
<evidence type="ECO:0000313" key="1">
    <source>
        <dbReference type="EMBL" id="KAI8433336.1"/>
    </source>
</evidence>
<keyword evidence="2" id="KW-1185">Reference proteome</keyword>
<name>A0ACC0KBB8_CHOFU</name>